<dbReference type="InterPro" id="IPR001020">
    <property type="entry name" value="PTS_HPr_His_P_site"/>
</dbReference>
<gene>
    <name evidence="2" type="ORF">E0702_16395</name>
</gene>
<evidence type="ECO:0000259" key="1">
    <source>
        <dbReference type="PROSITE" id="PS51350"/>
    </source>
</evidence>
<evidence type="ECO:0000313" key="3">
    <source>
        <dbReference type="Proteomes" id="UP000294823"/>
    </source>
</evidence>
<comment type="caution">
    <text evidence="2">The sequence shown here is derived from an EMBL/GenBank/DDBJ whole genome shotgun (WGS) entry which is preliminary data.</text>
</comment>
<dbReference type="PROSITE" id="PS00369">
    <property type="entry name" value="PTS_HPR_HIS"/>
    <property type="match status" value="1"/>
</dbReference>
<dbReference type="Pfam" id="PF00381">
    <property type="entry name" value="PTS-HPr"/>
    <property type="match status" value="1"/>
</dbReference>
<dbReference type="SUPFAM" id="SSF55594">
    <property type="entry name" value="HPr-like"/>
    <property type="match status" value="1"/>
</dbReference>
<keyword evidence="3" id="KW-1185">Reference proteome</keyword>
<dbReference type="RefSeq" id="WP_205741991.1">
    <property type="nucleotide sequence ID" value="NZ_SLTR01000202.1"/>
</dbReference>
<protein>
    <submittedName>
        <fullName evidence="2">Bifunctional PTS fructose transporter subunit IIA/HPr protein</fullName>
    </submittedName>
</protein>
<sequence>AFVSTANQCLHDSLAVNALIAFSGCNNAHLSQLNTLTELVINKTIGSLVDRSAVELIDIFNPDTQITNNPMSDSVDDNRAVFKIRNAHGLHARPGAMLVACAKK</sequence>
<organism evidence="2 3">
    <name type="scientific">Halomonas marinisediminis</name>
    <dbReference type="NCBI Taxonomy" id="2546095"/>
    <lineage>
        <taxon>Bacteria</taxon>
        <taxon>Pseudomonadati</taxon>
        <taxon>Pseudomonadota</taxon>
        <taxon>Gammaproteobacteria</taxon>
        <taxon>Oceanospirillales</taxon>
        <taxon>Halomonadaceae</taxon>
        <taxon>Halomonas</taxon>
    </lineage>
</organism>
<feature type="domain" description="HPr" evidence="1">
    <location>
        <begin position="77"/>
        <end position="104"/>
    </location>
</feature>
<evidence type="ECO:0000313" key="2">
    <source>
        <dbReference type="EMBL" id="TDA90220.1"/>
    </source>
</evidence>
<dbReference type="PROSITE" id="PS51350">
    <property type="entry name" value="PTS_HPR_DOM"/>
    <property type="match status" value="1"/>
</dbReference>
<reference evidence="2 3" key="1">
    <citation type="submission" date="2019-03" db="EMBL/GenBank/DDBJ databases">
        <title>Halomonas marinisediminis sp. nov., a moderately halophilic bacterium isolated from the Bohai Gulf.</title>
        <authorList>
            <person name="Ji X."/>
        </authorList>
    </citation>
    <scope>NUCLEOTIDE SEQUENCE [LARGE SCALE GENOMIC DNA]</scope>
    <source>
        <strain evidence="2 3">204</strain>
    </source>
</reference>
<dbReference type="InterPro" id="IPR035895">
    <property type="entry name" value="HPr-like_sf"/>
</dbReference>
<dbReference type="InterPro" id="IPR000032">
    <property type="entry name" value="HPr-like"/>
</dbReference>
<proteinExistence type="predicted"/>
<feature type="non-terminal residue" evidence="2">
    <location>
        <position position="1"/>
    </location>
</feature>
<dbReference type="EMBL" id="SLTR01000202">
    <property type="protein sequence ID" value="TDA90220.1"/>
    <property type="molecule type" value="Genomic_DNA"/>
</dbReference>
<accession>A0ABY2D384</accession>
<dbReference type="Proteomes" id="UP000294823">
    <property type="component" value="Unassembled WGS sequence"/>
</dbReference>
<name>A0ABY2D384_9GAMM</name>
<feature type="non-terminal residue" evidence="2">
    <location>
        <position position="104"/>
    </location>
</feature>